<dbReference type="KEGG" id="pno:SNOG_08508"/>
<evidence type="ECO:0000313" key="1">
    <source>
        <dbReference type="EMBL" id="EAT83676.1"/>
    </source>
</evidence>
<protein>
    <submittedName>
        <fullName evidence="1">Uncharacterized protein</fullName>
    </submittedName>
</protein>
<dbReference type="GeneID" id="5975718"/>
<accession>Q0UIA6</accession>
<dbReference type="AlphaFoldDB" id="Q0UIA6"/>
<sequence>MLEIEYDQGEATLVDVHGIEENIFMIDRRSITCLHLLV</sequence>
<name>Q0UIA6_PHANO</name>
<dbReference type="Proteomes" id="UP000001055">
    <property type="component" value="Unassembled WGS sequence"/>
</dbReference>
<reference evidence="2" key="1">
    <citation type="journal article" date="2007" name="Plant Cell">
        <title>Dothideomycete-plant interactions illuminated by genome sequencing and EST analysis of the wheat pathogen Stagonospora nodorum.</title>
        <authorList>
            <person name="Hane J.K."/>
            <person name="Lowe R.G."/>
            <person name="Solomon P.S."/>
            <person name="Tan K.C."/>
            <person name="Schoch C.L."/>
            <person name="Spatafora J.W."/>
            <person name="Crous P.W."/>
            <person name="Kodira C."/>
            <person name="Birren B.W."/>
            <person name="Galagan J.E."/>
            <person name="Torriani S.F."/>
            <person name="McDonald B.A."/>
            <person name="Oliver R.P."/>
        </authorList>
    </citation>
    <scope>NUCLEOTIDE SEQUENCE [LARGE SCALE GENOMIC DNA]</scope>
    <source>
        <strain evidence="2">SN15 / ATCC MYA-4574 / FGSC 10173</strain>
    </source>
</reference>
<dbReference type="RefSeq" id="XP_001798819.1">
    <property type="nucleotide sequence ID" value="XM_001798767.1"/>
</dbReference>
<gene>
    <name evidence="1" type="ORF">SNOG_08508</name>
</gene>
<dbReference type="EMBL" id="CH445337">
    <property type="protein sequence ID" value="EAT83676.1"/>
    <property type="molecule type" value="Genomic_DNA"/>
</dbReference>
<dbReference type="InParanoid" id="Q0UIA6"/>
<proteinExistence type="predicted"/>
<organism evidence="1 2">
    <name type="scientific">Phaeosphaeria nodorum (strain SN15 / ATCC MYA-4574 / FGSC 10173)</name>
    <name type="common">Glume blotch fungus</name>
    <name type="synonym">Parastagonospora nodorum</name>
    <dbReference type="NCBI Taxonomy" id="321614"/>
    <lineage>
        <taxon>Eukaryota</taxon>
        <taxon>Fungi</taxon>
        <taxon>Dikarya</taxon>
        <taxon>Ascomycota</taxon>
        <taxon>Pezizomycotina</taxon>
        <taxon>Dothideomycetes</taxon>
        <taxon>Pleosporomycetidae</taxon>
        <taxon>Pleosporales</taxon>
        <taxon>Pleosporineae</taxon>
        <taxon>Phaeosphaeriaceae</taxon>
        <taxon>Parastagonospora</taxon>
    </lineage>
</organism>
<evidence type="ECO:0000313" key="2">
    <source>
        <dbReference type="Proteomes" id="UP000001055"/>
    </source>
</evidence>